<dbReference type="RefSeq" id="WP_249333982.1">
    <property type="nucleotide sequence ID" value="NZ_JACRSY010000039.1"/>
</dbReference>
<evidence type="ECO:0000313" key="3">
    <source>
        <dbReference type="Proteomes" id="UP000655830"/>
    </source>
</evidence>
<dbReference type="SUPFAM" id="SSF51658">
    <property type="entry name" value="Xylose isomerase-like"/>
    <property type="match status" value="1"/>
</dbReference>
<gene>
    <name evidence="2" type="ORF">H8718_16820</name>
</gene>
<dbReference type="Pfam" id="PF01261">
    <property type="entry name" value="AP_endonuc_2"/>
    <property type="match status" value="1"/>
</dbReference>
<dbReference type="PANTHER" id="PTHR12110">
    <property type="entry name" value="HYDROXYPYRUVATE ISOMERASE"/>
    <property type="match status" value="1"/>
</dbReference>
<dbReference type="InterPro" id="IPR013022">
    <property type="entry name" value="Xyl_isomerase-like_TIM-brl"/>
</dbReference>
<proteinExistence type="predicted"/>
<keyword evidence="3" id="KW-1185">Reference proteome</keyword>
<evidence type="ECO:0000259" key="1">
    <source>
        <dbReference type="Pfam" id="PF01261"/>
    </source>
</evidence>
<name>A0A926IFS1_9FIRM</name>
<keyword evidence="2" id="KW-0413">Isomerase</keyword>
<dbReference type="Gene3D" id="3.20.20.150">
    <property type="entry name" value="Divalent-metal-dependent TIM barrel enzymes"/>
    <property type="match status" value="1"/>
</dbReference>
<dbReference type="Proteomes" id="UP000655830">
    <property type="component" value="Unassembled WGS sequence"/>
</dbReference>
<organism evidence="2 3">
    <name type="scientific">Zhenhengia yiwuensis</name>
    <dbReference type="NCBI Taxonomy" id="2763666"/>
    <lineage>
        <taxon>Bacteria</taxon>
        <taxon>Bacillati</taxon>
        <taxon>Bacillota</taxon>
        <taxon>Clostridia</taxon>
        <taxon>Lachnospirales</taxon>
        <taxon>Lachnospiraceae</taxon>
        <taxon>Zhenhengia</taxon>
    </lineage>
</organism>
<comment type="caution">
    <text evidence="2">The sequence shown here is derived from an EMBL/GenBank/DDBJ whole genome shotgun (WGS) entry which is preliminary data.</text>
</comment>
<dbReference type="InterPro" id="IPR036237">
    <property type="entry name" value="Xyl_isomerase-like_sf"/>
</dbReference>
<dbReference type="InterPro" id="IPR050312">
    <property type="entry name" value="IolE/XylAMocC-like"/>
</dbReference>
<dbReference type="AlphaFoldDB" id="A0A926IFS1"/>
<reference evidence="2" key="1">
    <citation type="submission" date="2020-08" db="EMBL/GenBank/DDBJ databases">
        <title>Genome public.</title>
        <authorList>
            <person name="Liu C."/>
            <person name="Sun Q."/>
        </authorList>
    </citation>
    <scope>NUCLEOTIDE SEQUENCE</scope>
    <source>
        <strain evidence="2">NSJ-12</strain>
    </source>
</reference>
<accession>A0A926IFS1</accession>
<sequence length="253" mass="29187">MIYISDLLEESQMIEILEQYDVGIEIIHFSISDVLDNAQTELKKYEKRLGRFLKERELSLHGPFFDLSPASFDSQIKRVTMERFETAYEIAKQLGAKRIVYHTGFIPITYYIEGWLGNSIAFWKAFMSDKDESIKVHLENVYEEAYWPMAKVIDEVGHKAFTACLDVGHVNAYSSKSIEEWVKGLGSRIGHVHIHNNDGNKDLHHAVNKGTLNMQTTLEHIRQVAPKSTGTLEIADKNQLIDSLNWMKERHNF</sequence>
<protein>
    <submittedName>
        <fullName evidence="2">Sugar phosphate isomerase/epimerase</fullName>
    </submittedName>
</protein>
<dbReference type="PANTHER" id="PTHR12110:SF21">
    <property type="entry name" value="XYLOSE ISOMERASE-LIKE TIM BARREL DOMAIN-CONTAINING PROTEIN"/>
    <property type="match status" value="1"/>
</dbReference>
<evidence type="ECO:0000313" key="2">
    <source>
        <dbReference type="EMBL" id="MBC8581183.1"/>
    </source>
</evidence>
<dbReference type="EMBL" id="JACRSY010000039">
    <property type="protein sequence ID" value="MBC8581183.1"/>
    <property type="molecule type" value="Genomic_DNA"/>
</dbReference>
<feature type="domain" description="Xylose isomerase-like TIM barrel" evidence="1">
    <location>
        <begin position="25"/>
        <end position="249"/>
    </location>
</feature>
<dbReference type="GO" id="GO:0016853">
    <property type="term" value="F:isomerase activity"/>
    <property type="evidence" value="ECO:0007669"/>
    <property type="project" value="UniProtKB-KW"/>
</dbReference>